<feature type="transmembrane region" description="Helical" evidence="2">
    <location>
        <begin position="313"/>
        <end position="334"/>
    </location>
</feature>
<feature type="transmembrane region" description="Helical" evidence="2">
    <location>
        <begin position="142"/>
        <end position="162"/>
    </location>
</feature>
<feature type="transmembrane region" description="Helical" evidence="2">
    <location>
        <begin position="174"/>
        <end position="194"/>
    </location>
</feature>
<name>A0A839S6T2_9PSEU</name>
<evidence type="ECO:0000256" key="2">
    <source>
        <dbReference type="SAM" id="Phobius"/>
    </source>
</evidence>
<evidence type="ECO:0000256" key="1">
    <source>
        <dbReference type="SAM" id="MobiDB-lite"/>
    </source>
</evidence>
<feature type="transmembrane region" description="Helical" evidence="2">
    <location>
        <begin position="200"/>
        <end position="220"/>
    </location>
</feature>
<feature type="transmembrane region" description="Helical" evidence="2">
    <location>
        <begin position="346"/>
        <end position="368"/>
    </location>
</feature>
<proteinExistence type="predicted"/>
<keyword evidence="2" id="KW-0812">Transmembrane</keyword>
<gene>
    <name evidence="4" type="ORF">FHS23_004447</name>
</gene>
<evidence type="ECO:0000259" key="3">
    <source>
        <dbReference type="Pfam" id="PF01757"/>
    </source>
</evidence>
<dbReference type="Proteomes" id="UP000550714">
    <property type="component" value="Unassembled WGS sequence"/>
</dbReference>
<reference evidence="4 5" key="1">
    <citation type="submission" date="2020-08" db="EMBL/GenBank/DDBJ databases">
        <title>Genomic Encyclopedia of Type Strains, Phase III (KMG-III): the genomes of soil and plant-associated and newly described type strains.</title>
        <authorList>
            <person name="Whitman W."/>
        </authorList>
    </citation>
    <scope>NUCLEOTIDE SEQUENCE [LARGE SCALE GENOMIC DNA]</scope>
    <source>
        <strain evidence="4 5">CECT 8577</strain>
    </source>
</reference>
<dbReference type="GO" id="GO:0016747">
    <property type="term" value="F:acyltransferase activity, transferring groups other than amino-acyl groups"/>
    <property type="evidence" value="ECO:0007669"/>
    <property type="project" value="InterPro"/>
</dbReference>
<feature type="transmembrane region" description="Helical" evidence="2">
    <location>
        <begin position="427"/>
        <end position="443"/>
    </location>
</feature>
<dbReference type="InterPro" id="IPR002656">
    <property type="entry name" value="Acyl_transf_3_dom"/>
</dbReference>
<feature type="transmembrane region" description="Helical" evidence="2">
    <location>
        <begin position="398"/>
        <end position="421"/>
    </location>
</feature>
<feature type="transmembrane region" description="Helical" evidence="2">
    <location>
        <begin position="232"/>
        <end position="252"/>
    </location>
</feature>
<keyword evidence="2" id="KW-1133">Transmembrane helix</keyword>
<feature type="transmembrane region" description="Helical" evidence="2">
    <location>
        <begin position="61"/>
        <end position="85"/>
    </location>
</feature>
<organism evidence="4 5">
    <name type="scientific">Prauserella isguenensis</name>
    <dbReference type="NCBI Taxonomy" id="1470180"/>
    <lineage>
        <taxon>Bacteria</taxon>
        <taxon>Bacillati</taxon>
        <taxon>Actinomycetota</taxon>
        <taxon>Actinomycetes</taxon>
        <taxon>Pseudonocardiales</taxon>
        <taxon>Pseudonocardiaceae</taxon>
        <taxon>Prauserella</taxon>
    </lineage>
</organism>
<keyword evidence="5" id="KW-1185">Reference proteome</keyword>
<feature type="transmembrane region" description="Helical" evidence="2">
    <location>
        <begin position="272"/>
        <end position="292"/>
    </location>
</feature>
<feature type="region of interest" description="Disordered" evidence="1">
    <location>
        <begin position="448"/>
        <end position="478"/>
    </location>
</feature>
<feature type="domain" description="Acyltransferase 3" evidence="3">
    <location>
        <begin position="21"/>
        <end position="362"/>
    </location>
</feature>
<keyword evidence="2" id="KW-0472">Membrane</keyword>
<feature type="transmembrane region" description="Helical" evidence="2">
    <location>
        <begin position="112"/>
        <end position="130"/>
    </location>
</feature>
<dbReference type="Pfam" id="PF01757">
    <property type="entry name" value="Acyl_transf_3"/>
    <property type="match status" value="1"/>
</dbReference>
<comment type="caution">
    <text evidence="4">The sequence shown here is derived from an EMBL/GenBank/DDBJ whole genome shotgun (WGS) entry which is preliminary data.</text>
</comment>
<sequence length="478" mass="49290">MTRLNAMTTSLAGAPPHTRDRFLDLIRTLAVVGVVVQHWTMPVLGYSDGTLATGNALATPGWWIATWLSQVMPLVFFAGGAANLISLHRARATGADTTTATRAWLAGRLRRLLLPVLPLLAVWLVVPTVLRDLGVPEQPVAIGGAIAAQLLWFLAVYLLAIVATPLMAAAHRRFGFAVVPALALVAVAVDVARFGGVPLVGYANAVFVWLAAAQLGFHYVDGALGRLSTCRSLAMSAAGFGATALLVAFGPYAQSMIGMPGAPVSNMSPPNVALVGLAVGQVGLVLAARPLLTRLAARRPVAAALSWAGPRFMSIYLWHMPALIVVAGVAVVALGYTTPQPGTLGWLAMVPVWLAATAAVLAVLVRVAGRFETEPSRTGQVRSGRTGSDAARPAATPALTALVAASLLGATGLLGLAARGFGNGPELWAAFVVVAYVLARPVVSVGQAATTSEPDTNPEQPDSQGAADQTSRSLAGVS</sequence>
<dbReference type="AlphaFoldDB" id="A0A839S6T2"/>
<evidence type="ECO:0000313" key="5">
    <source>
        <dbReference type="Proteomes" id="UP000550714"/>
    </source>
</evidence>
<dbReference type="EMBL" id="JACHWU010000009">
    <property type="protein sequence ID" value="MBB3053398.1"/>
    <property type="molecule type" value="Genomic_DNA"/>
</dbReference>
<feature type="transmembrane region" description="Helical" evidence="2">
    <location>
        <begin position="21"/>
        <end position="41"/>
    </location>
</feature>
<protein>
    <submittedName>
        <fullName evidence="4">Peptidoglycan/LPS O-acetylase OafA/YrhL</fullName>
    </submittedName>
</protein>
<evidence type="ECO:0000313" key="4">
    <source>
        <dbReference type="EMBL" id="MBB3053398.1"/>
    </source>
</evidence>
<accession>A0A839S6T2</accession>